<dbReference type="Gene3D" id="1.10.357.10">
    <property type="entry name" value="Tetracycline Repressor, domain 2"/>
    <property type="match status" value="1"/>
</dbReference>
<dbReference type="SUPFAM" id="SSF46689">
    <property type="entry name" value="Homeodomain-like"/>
    <property type="match status" value="1"/>
</dbReference>
<evidence type="ECO:0000259" key="5">
    <source>
        <dbReference type="PROSITE" id="PS50977"/>
    </source>
</evidence>
<keyword evidence="1" id="KW-0805">Transcription regulation</keyword>
<dbReference type="Pfam" id="PF00440">
    <property type="entry name" value="TetR_N"/>
    <property type="match status" value="1"/>
</dbReference>
<dbReference type="InterPro" id="IPR036271">
    <property type="entry name" value="Tet_transcr_reg_TetR-rel_C_sf"/>
</dbReference>
<protein>
    <submittedName>
        <fullName evidence="6">TetR/AcrR family transcriptional regulator</fullName>
    </submittedName>
</protein>
<dbReference type="InterPro" id="IPR050109">
    <property type="entry name" value="HTH-type_TetR-like_transc_reg"/>
</dbReference>
<organism evidence="6 7">
    <name type="scientific">Amycolatopsis suaedae</name>
    <dbReference type="NCBI Taxonomy" id="2510978"/>
    <lineage>
        <taxon>Bacteria</taxon>
        <taxon>Bacillati</taxon>
        <taxon>Actinomycetota</taxon>
        <taxon>Actinomycetes</taxon>
        <taxon>Pseudonocardiales</taxon>
        <taxon>Pseudonocardiaceae</taxon>
        <taxon>Amycolatopsis</taxon>
    </lineage>
</organism>
<dbReference type="AlphaFoldDB" id="A0A4Q7IXU2"/>
<gene>
    <name evidence="6" type="ORF">EWH70_32115</name>
</gene>
<evidence type="ECO:0000256" key="3">
    <source>
        <dbReference type="ARBA" id="ARBA00023163"/>
    </source>
</evidence>
<keyword evidence="3" id="KW-0804">Transcription</keyword>
<evidence type="ECO:0000313" key="7">
    <source>
        <dbReference type="Proteomes" id="UP000292003"/>
    </source>
</evidence>
<dbReference type="InterPro" id="IPR009057">
    <property type="entry name" value="Homeodomain-like_sf"/>
</dbReference>
<keyword evidence="2 4" id="KW-0238">DNA-binding</keyword>
<feature type="domain" description="HTH tetR-type" evidence="5">
    <location>
        <begin position="9"/>
        <end position="68"/>
    </location>
</feature>
<dbReference type="Proteomes" id="UP000292003">
    <property type="component" value="Unassembled WGS sequence"/>
</dbReference>
<evidence type="ECO:0000256" key="4">
    <source>
        <dbReference type="PROSITE-ProRule" id="PRU00335"/>
    </source>
</evidence>
<dbReference type="RefSeq" id="WP_130479336.1">
    <property type="nucleotide sequence ID" value="NZ_SFCC01000021.1"/>
</dbReference>
<evidence type="ECO:0000256" key="1">
    <source>
        <dbReference type="ARBA" id="ARBA00023015"/>
    </source>
</evidence>
<accession>A0A4Q7IXU2</accession>
<dbReference type="GO" id="GO:0003700">
    <property type="term" value="F:DNA-binding transcription factor activity"/>
    <property type="evidence" value="ECO:0007669"/>
    <property type="project" value="TreeGrafter"/>
</dbReference>
<evidence type="ECO:0000313" key="6">
    <source>
        <dbReference type="EMBL" id="RZQ59771.1"/>
    </source>
</evidence>
<dbReference type="GO" id="GO:0000976">
    <property type="term" value="F:transcription cis-regulatory region binding"/>
    <property type="evidence" value="ECO:0007669"/>
    <property type="project" value="TreeGrafter"/>
</dbReference>
<dbReference type="SUPFAM" id="SSF48498">
    <property type="entry name" value="Tetracyclin repressor-like, C-terminal domain"/>
    <property type="match status" value="1"/>
</dbReference>
<feature type="DNA-binding region" description="H-T-H motif" evidence="4">
    <location>
        <begin position="31"/>
        <end position="50"/>
    </location>
</feature>
<dbReference type="PRINTS" id="PR00455">
    <property type="entry name" value="HTHTETR"/>
</dbReference>
<comment type="caution">
    <text evidence="6">The sequence shown here is derived from an EMBL/GenBank/DDBJ whole genome shotgun (WGS) entry which is preliminary data.</text>
</comment>
<name>A0A4Q7IXU2_9PSEU</name>
<reference evidence="6 7" key="1">
    <citation type="submission" date="2019-02" db="EMBL/GenBank/DDBJ databases">
        <title>Draft genome sequence of Amycolatopsis sp. 8-3EHSu isolated from roots of Suaeda maritima.</title>
        <authorList>
            <person name="Duangmal K."/>
            <person name="Chantavorakit T."/>
        </authorList>
    </citation>
    <scope>NUCLEOTIDE SEQUENCE [LARGE SCALE GENOMIC DNA]</scope>
    <source>
        <strain evidence="6 7">8-3EHSu</strain>
    </source>
</reference>
<sequence length="187" mass="19933">MKPLRRDAQRNRDLIVAAAAEVFGARGVDAPLEEIARKAGVAIGTLYNRFPQRTDLIEAVFTGPIVRLADDAEQAARAADPWQGFTGFVERACRTQVVDTGFGDVCARTFTGAPELEAAKRRILDGIVALLERGQAAGVLRGDLVAADVARAIAATSALRGMPGWERNLALQLDGFRPQAAVGPLPD</sequence>
<dbReference type="EMBL" id="SFCC01000021">
    <property type="protein sequence ID" value="RZQ59771.1"/>
    <property type="molecule type" value="Genomic_DNA"/>
</dbReference>
<dbReference type="PANTHER" id="PTHR30055">
    <property type="entry name" value="HTH-TYPE TRANSCRIPTIONAL REGULATOR RUTR"/>
    <property type="match status" value="1"/>
</dbReference>
<evidence type="ECO:0000256" key="2">
    <source>
        <dbReference type="ARBA" id="ARBA00023125"/>
    </source>
</evidence>
<dbReference type="PANTHER" id="PTHR30055:SF234">
    <property type="entry name" value="HTH-TYPE TRANSCRIPTIONAL REGULATOR BETI"/>
    <property type="match status" value="1"/>
</dbReference>
<dbReference type="OrthoDB" id="9795011at2"/>
<dbReference type="InterPro" id="IPR001647">
    <property type="entry name" value="HTH_TetR"/>
</dbReference>
<proteinExistence type="predicted"/>
<keyword evidence="7" id="KW-1185">Reference proteome</keyword>
<dbReference type="PROSITE" id="PS50977">
    <property type="entry name" value="HTH_TETR_2"/>
    <property type="match status" value="1"/>
</dbReference>